<dbReference type="CDD" id="cd02440">
    <property type="entry name" value="AdoMet_MTases"/>
    <property type="match status" value="1"/>
</dbReference>
<comment type="pathway">
    <text evidence="5">Amine and polyamine biosynthesis; spermidine biosynthesis; spermidine from putrescine: step 1/1.</text>
</comment>
<evidence type="ECO:0000256" key="4">
    <source>
        <dbReference type="ARBA" id="ARBA00023115"/>
    </source>
</evidence>
<evidence type="ECO:0000256" key="5">
    <source>
        <dbReference type="HAMAP-Rule" id="MF_00198"/>
    </source>
</evidence>
<feature type="binding site" evidence="5">
    <location>
        <position position="279"/>
    </location>
    <ligand>
        <name>spermidine</name>
        <dbReference type="ChEBI" id="CHEBI:57834"/>
    </ligand>
</feature>
<dbReference type="KEGG" id="dgg:DGI_0795"/>
<feature type="transmembrane region" description="Helical" evidence="5">
    <location>
        <begin position="154"/>
        <end position="173"/>
    </location>
</feature>
<gene>
    <name evidence="5" type="primary">speE</name>
    <name evidence="8" type="ORF">DGI_0795</name>
</gene>
<dbReference type="InterPro" id="IPR029063">
    <property type="entry name" value="SAM-dependent_MTases_sf"/>
</dbReference>
<evidence type="ECO:0000256" key="3">
    <source>
        <dbReference type="ARBA" id="ARBA00023066"/>
    </source>
</evidence>
<dbReference type="InterPro" id="IPR030373">
    <property type="entry name" value="PABS_CS"/>
</dbReference>
<feature type="transmembrane region" description="Helical" evidence="5">
    <location>
        <begin position="44"/>
        <end position="66"/>
    </location>
</feature>
<accession>T2G7Y6</accession>
<dbReference type="PROSITE" id="PS01330">
    <property type="entry name" value="PABS_1"/>
    <property type="match status" value="1"/>
</dbReference>
<dbReference type="UniPathway" id="UPA00248">
    <property type="reaction ID" value="UER00314"/>
</dbReference>
<dbReference type="eggNOG" id="COG4262">
    <property type="taxonomic scope" value="Bacteria"/>
</dbReference>
<feature type="transmembrane region" description="Helical" evidence="5">
    <location>
        <begin position="20"/>
        <end position="38"/>
    </location>
</feature>
<keyword evidence="5" id="KW-0472">Membrane</keyword>
<evidence type="ECO:0000256" key="1">
    <source>
        <dbReference type="ARBA" id="ARBA00007867"/>
    </source>
</evidence>
<dbReference type="Proteomes" id="UP000016587">
    <property type="component" value="Chromosome"/>
</dbReference>
<feature type="binding site" evidence="5">
    <location>
        <position position="306"/>
    </location>
    <ligand>
        <name>spermidine</name>
        <dbReference type="ChEBI" id="CHEBI:57834"/>
    </ligand>
</feature>
<comment type="subunit">
    <text evidence="5">Homodimer or homotetramer.</text>
</comment>
<keyword evidence="4 5" id="KW-0620">Polyamine biosynthesis</keyword>
<dbReference type="PANTHER" id="PTHR43317:SF1">
    <property type="entry name" value="THERMOSPERMINE SYNTHASE ACAULIS5"/>
    <property type="match status" value="1"/>
</dbReference>
<organism evidence="8 9">
    <name type="scientific">Megalodesulfovibrio gigas (strain ATCC 19364 / DSM 1382 / NCIMB 9332 / VKM B-1759)</name>
    <name type="common">Desulfovibrio gigas</name>
    <dbReference type="NCBI Taxonomy" id="1121448"/>
    <lineage>
        <taxon>Bacteria</taxon>
        <taxon>Pseudomonadati</taxon>
        <taxon>Thermodesulfobacteriota</taxon>
        <taxon>Desulfovibrionia</taxon>
        <taxon>Desulfovibrionales</taxon>
        <taxon>Desulfovibrionaceae</taxon>
        <taxon>Megalodesulfovibrio</taxon>
    </lineage>
</organism>
<evidence type="ECO:0000313" key="8">
    <source>
        <dbReference type="EMBL" id="AGW12690.1"/>
    </source>
</evidence>
<protein>
    <recommendedName>
        <fullName evidence="5">Polyamine aminopropyltransferase</fullName>
    </recommendedName>
    <alternativeName>
        <fullName evidence="5">Putrescine aminopropyltransferase</fullName>
        <shortName evidence="5">PAPT</shortName>
    </alternativeName>
    <alternativeName>
        <fullName evidence="5">Spermidine synthase</fullName>
        <shortName evidence="5">SPDS</shortName>
        <shortName evidence="5">SPDSY</shortName>
        <ecNumber evidence="5">2.5.1.16</ecNumber>
    </alternativeName>
</protein>
<dbReference type="STRING" id="1121448.DGI_0795"/>
<proteinExistence type="inferred from homology"/>
<dbReference type="NCBIfam" id="NF002956">
    <property type="entry name" value="PRK03612.1"/>
    <property type="match status" value="1"/>
</dbReference>
<keyword evidence="5" id="KW-1003">Cell membrane</keyword>
<dbReference type="GO" id="GO:0008295">
    <property type="term" value="P:spermidine biosynthetic process"/>
    <property type="evidence" value="ECO:0007669"/>
    <property type="project" value="UniProtKB-UniRule"/>
</dbReference>
<dbReference type="GO" id="GO:0004766">
    <property type="term" value="F:spermidine synthase activity"/>
    <property type="evidence" value="ECO:0007669"/>
    <property type="project" value="UniProtKB-UniRule"/>
</dbReference>
<name>T2G7Y6_MEGG1</name>
<feature type="transmembrane region" description="Helical" evidence="5">
    <location>
        <begin position="112"/>
        <end position="133"/>
    </location>
</feature>
<comment type="caution">
    <text evidence="5">Lacks conserved residue(s) required for the propagation of feature annotation.</text>
</comment>
<dbReference type="PROSITE" id="PS51006">
    <property type="entry name" value="PABS_2"/>
    <property type="match status" value="1"/>
</dbReference>
<dbReference type="PANTHER" id="PTHR43317">
    <property type="entry name" value="THERMOSPERMINE SYNTHASE ACAULIS5"/>
    <property type="match status" value="1"/>
</dbReference>
<feature type="binding site" evidence="5">
    <location>
        <position position="249"/>
    </location>
    <ligand>
        <name>S-methyl-5'-thioadenosine</name>
        <dbReference type="ChEBI" id="CHEBI:17509"/>
    </ligand>
</feature>
<dbReference type="EMBL" id="CP006585">
    <property type="protein sequence ID" value="AGW12690.1"/>
    <property type="molecule type" value="Genomic_DNA"/>
</dbReference>
<evidence type="ECO:0000256" key="6">
    <source>
        <dbReference type="PROSITE-ProRule" id="PRU00354"/>
    </source>
</evidence>
<evidence type="ECO:0000256" key="2">
    <source>
        <dbReference type="ARBA" id="ARBA00022679"/>
    </source>
</evidence>
<comment type="catalytic activity">
    <reaction evidence="5">
        <text>S-adenosyl 3-(methylsulfanyl)propylamine + putrescine = S-methyl-5'-thioadenosine + spermidine + H(+)</text>
        <dbReference type="Rhea" id="RHEA:12721"/>
        <dbReference type="ChEBI" id="CHEBI:15378"/>
        <dbReference type="ChEBI" id="CHEBI:17509"/>
        <dbReference type="ChEBI" id="CHEBI:57443"/>
        <dbReference type="ChEBI" id="CHEBI:57834"/>
        <dbReference type="ChEBI" id="CHEBI:326268"/>
        <dbReference type="EC" id="2.5.1.16"/>
    </reaction>
</comment>
<feature type="transmembrane region" description="Helical" evidence="5">
    <location>
        <begin position="78"/>
        <end position="100"/>
    </location>
</feature>
<dbReference type="HOGENOM" id="CLU_034289_1_0_7"/>
<sequence length="529" mass="58684">MFRRPQLASLISPPDASRVLKWCIFATGLAGIVAEYVLSTLATYLLGNAILQWTMVMSLMLFAMGLGSRLSRHIDRSVLDAFILVECGLTVLCAGAPVLAYGLAPWTAHLDLIIYALGMGVGLLIGLEIPLATRANETYEALRANIAGVMENDYYGALLGGVLFAFLGLPFLGLAWTPMALGTVNWLVAGIFLWKFGNLLDHPGRARLAFLAAGMALVLMATHVEQVVFYGEQSRYKDPIVHAEQTQYQKIVLTQNQQHYWLFLNGQLQFSTFDEKRYHEPLVHPALLTAAAARDSLRVLILGGGDGLAVREVLRHPQVAEIVLVDLDPAMTRLAREHPVLRAVNQEALHNPRVRLEHGDAARFLKNTEALWDVILVDLPDPDSMDLMSCYDVSFYRLALARLAPQGVLTTQATSPIFSPDAFRCIVKTMRAAGLAVLPYRNQVPSLGEWGFVLAMDAAQTDEPSLKRRVLSQDYDALPTEILNRDAFISMTHLDRQMLAPDAMAGIEVNDRLKPVLHRYYSRGAWMMY</sequence>
<dbReference type="InterPro" id="IPR030374">
    <property type="entry name" value="PABS"/>
</dbReference>
<dbReference type="InterPro" id="IPR001045">
    <property type="entry name" value="Spermi_synthase"/>
</dbReference>
<reference evidence="9" key="2">
    <citation type="submission" date="2013-07" db="EMBL/GenBank/DDBJ databases">
        <authorList>
            <person name="Morais-Silva F.O."/>
            <person name="Rezende A.M."/>
            <person name="Pimentel C."/>
            <person name="Resende D.M."/>
            <person name="Santos C.I."/>
            <person name="Clemente C."/>
            <person name="de Oliveira L.M."/>
            <person name="da Silva S.M."/>
            <person name="Costa D.A."/>
            <person name="Varela-Raposo A."/>
            <person name="Horacio E.C.A."/>
            <person name="Matos M."/>
            <person name="Flores O."/>
            <person name="Ruiz J.C."/>
            <person name="Rodrigues-Pousada C."/>
        </authorList>
    </citation>
    <scope>NUCLEOTIDE SEQUENCE [LARGE SCALE GENOMIC DNA]</scope>
    <source>
        <strain evidence="9">ATCC 19364 / DSM 1382 / NCIMB 9332 / VKM B-1759</strain>
    </source>
</reference>
<dbReference type="GO" id="GO:0010487">
    <property type="term" value="F:thermospermine synthase activity"/>
    <property type="evidence" value="ECO:0007669"/>
    <property type="project" value="UniProtKB-ARBA"/>
</dbReference>
<dbReference type="EC" id="2.5.1.16" evidence="5"/>
<keyword evidence="5" id="KW-0812">Transmembrane</keyword>
<feature type="transmembrane region" description="Helical" evidence="5">
    <location>
        <begin position="208"/>
        <end position="230"/>
    </location>
</feature>
<dbReference type="Gene3D" id="3.40.50.150">
    <property type="entry name" value="Vaccinia Virus protein VP39"/>
    <property type="match status" value="1"/>
</dbReference>
<dbReference type="PATRIC" id="fig|1121448.10.peg.796"/>
<dbReference type="HAMAP" id="MF_00198">
    <property type="entry name" value="Spermidine_synth"/>
    <property type="match status" value="1"/>
</dbReference>
<dbReference type="Pfam" id="PF01564">
    <property type="entry name" value="Spermine_synth"/>
    <property type="match status" value="1"/>
</dbReference>
<feature type="transmembrane region" description="Helical" evidence="5">
    <location>
        <begin position="179"/>
        <end position="196"/>
    </location>
</feature>
<evidence type="ECO:0000259" key="7">
    <source>
        <dbReference type="PROSITE" id="PS51006"/>
    </source>
</evidence>
<dbReference type="GO" id="GO:0005886">
    <property type="term" value="C:plasma membrane"/>
    <property type="evidence" value="ECO:0007669"/>
    <property type="project" value="UniProtKB-SubCell"/>
</dbReference>
<feature type="active site" description="Proton acceptor" evidence="5 6">
    <location>
        <position position="378"/>
    </location>
</feature>
<keyword evidence="2 5" id="KW-0808">Transferase</keyword>
<keyword evidence="3 5" id="KW-0745">Spermidine biosynthesis</keyword>
<feature type="binding site" evidence="5">
    <location>
        <position position="326"/>
    </location>
    <ligand>
        <name>S-methyl-5'-thioadenosine</name>
        <dbReference type="ChEBI" id="CHEBI:17509"/>
    </ligand>
</feature>
<comment type="function">
    <text evidence="5">Catalyzes the irreversible transfer of a propylamine group from the amino donor S-adenosylmethioninamine (decarboxy-AdoMet) to putrescine (1,4-diaminobutane) to yield spermidine.</text>
</comment>
<feature type="binding site" evidence="5">
    <location>
        <begin position="360"/>
        <end position="361"/>
    </location>
    <ligand>
        <name>S-methyl-5'-thioadenosine</name>
        <dbReference type="ChEBI" id="CHEBI:17509"/>
    </ligand>
</feature>
<dbReference type="SUPFAM" id="SSF53335">
    <property type="entry name" value="S-adenosyl-L-methionine-dependent methyltransferases"/>
    <property type="match status" value="1"/>
</dbReference>
<evidence type="ECO:0000313" key="9">
    <source>
        <dbReference type="Proteomes" id="UP000016587"/>
    </source>
</evidence>
<keyword evidence="5" id="KW-1133">Transmembrane helix</keyword>
<feature type="domain" description="PABS" evidence="7">
    <location>
        <begin position="216"/>
        <end position="457"/>
    </location>
</feature>
<reference evidence="8 9" key="1">
    <citation type="journal article" date="2013" name="J. Bacteriol.">
        <title>Roles of HynAB and Ech, the only two hydrogenases found in the model sulfate reducer Desulfovibrio gigas.</title>
        <authorList>
            <person name="Morais-Silva F.O."/>
            <person name="Santos C.I."/>
            <person name="Rodrigues R."/>
            <person name="Pereira I.A."/>
            <person name="Rodrigues-Pousada C."/>
        </authorList>
    </citation>
    <scope>NUCLEOTIDE SEQUENCE [LARGE SCALE GENOMIC DNA]</scope>
    <source>
        <strain evidence="9">ATCC 19364 / DSM 1382 / NCIMB 9332 / VKM B-1759</strain>
    </source>
</reference>
<keyword evidence="9" id="KW-1185">Reference proteome</keyword>
<dbReference type="AlphaFoldDB" id="T2G7Y6"/>
<comment type="similarity">
    <text evidence="1 5">Belongs to the spermidine/spermine synthase family.</text>
</comment>
<comment type="subcellular location">
    <subcellularLocation>
        <location evidence="5">Cell membrane</location>
        <topology evidence="5">Multi-pass membrane protein</topology>
    </subcellularLocation>
</comment>